<dbReference type="AlphaFoldDB" id="A0A964V1K4"/>
<comment type="caution">
    <text evidence="1">The sequence shown here is derived from an EMBL/GenBank/DDBJ whole genome shotgun (WGS) entry which is preliminary data.</text>
</comment>
<dbReference type="OrthoDB" id="4293210at2"/>
<gene>
    <name evidence="1" type="ORF">GUY60_29085</name>
</gene>
<dbReference type="RefSeq" id="WP_161703131.1">
    <property type="nucleotide sequence ID" value="NZ_JAAAHS010000319.1"/>
</dbReference>
<dbReference type="Proteomes" id="UP000598297">
    <property type="component" value="Unassembled WGS sequence"/>
</dbReference>
<accession>A0A964V1K4</accession>
<evidence type="ECO:0000313" key="2">
    <source>
        <dbReference type="Proteomes" id="UP000598297"/>
    </source>
</evidence>
<name>A0A964V1K4_9ACTN</name>
<dbReference type="EMBL" id="JAAAHS010000319">
    <property type="protein sequence ID" value="NBE55410.1"/>
    <property type="molecule type" value="Genomic_DNA"/>
</dbReference>
<sequence>TTPHRIRCKYGHEAAPYPNNTARGIGICRACAKQDPKQAEKEFRERLEQEGAYLLEPGWLGSRTPHRIVCAHGHQVTSTPNGVQQGYNICRACAGRDAEATWQNFRADVARQGGTVLETEWLGSQKPHRIRCPEGHHHSPIPSSVQQGGGICRTCSKVDPEDSERRFRSRVTELGGTVLETEWLGARTPHRIRCKNSHTALTRPDGVPSGEGICRRCANKVWDVFYVVADLDNSTVKFGITSGDPRSRLGDHARDGYRTQLRLLEALSGDTALELERRVRIELRRAGHAPVRGREYFTFAALPLVLRLVDEREGDEVDAA</sequence>
<keyword evidence="2" id="KW-1185">Reference proteome</keyword>
<protein>
    <submittedName>
        <fullName evidence="1">Uncharacterized protein</fullName>
    </submittedName>
</protein>
<evidence type="ECO:0000313" key="1">
    <source>
        <dbReference type="EMBL" id="NBE55410.1"/>
    </source>
</evidence>
<reference evidence="1" key="1">
    <citation type="submission" date="2020-01" db="EMBL/GenBank/DDBJ databases">
        <title>Whole-genome analyses of novel actinobacteria.</title>
        <authorList>
            <person name="Sahin N."/>
        </authorList>
    </citation>
    <scope>NUCLEOTIDE SEQUENCE</scope>
    <source>
        <strain evidence="1">YC537</strain>
    </source>
</reference>
<feature type="non-terminal residue" evidence="1">
    <location>
        <position position="1"/>
    </location>
</feature>
<organism evidence="1 2">
    <name type="scientific">Streptomyces boluensis</name>
    <dbReference type="NCBI Taxonomy" id="1775135"/>
    <lineage>
        <taxon>Bacteria</taxon>
        <taxon>Bacillati</taxon>
        <taxon>Actinomycetota</taxon>
        <taxon>Actinomycetes</taxon>
        <taxon>Kitasatosporales</taxon>
        <taxon>Streptomycetaceae</taxon>
        <taxon>Streptomyces</taxon>
    </lineage>
</organism>
<proteinExistence type="predicted"/>